<feature type="region of interest" description="Disordered" evidence="1">
    <location>
        <begin position="1"/>
        <end position="23"/>
    </location>
</feature>
<feature type="region of interest" description="Disordered" evidence="1">
    <location>
        <begin position="180"/>
        <end position="206"/>
    </location>
</feature>
<reference evidence="2" key="1">
    <citation type="submission" date="2021-01" db="EMBL/GenBank/DDBJ databases">
        <authorList>
            <person name="Corre E."/>
            <person name="Pelletier E."/>
            <person name="Niang G."/>
            <person name="Scheremetjew M."/>
            <person name="Finn R."/>
            <person name="Kale V."/>
            <person name="Holt S."/>
            <person name="Cochrane G."/>
            <person name="Meng A."/>
            <person name="Brown T."/>
            <person name="Cohen L."/>
        </authorList>
    </citation>
    <scope>NUCLEOTIDE SEQUENCE</scope>
    <source>
        <strain evidence="2">FSP1.4</strain>
    </source>
</reference>
<dbReference type="EMBL" id="HBII01001302">
    <property type="protein sequence ID" value="CAE0341662.1"/>
    <property type="molecule type" value="Transcribed_RNA"/>
</dbReference>
<organism evidence="2">
    <name type="scientific">Euplotes harpa</name>
    <dbReference type="NCBI Taxonomy" id="151035"/>
    <lineage>
        <taxon>Eukaryota</taxon>
        <taxon>Sar</taxon>
        <taxon>Alveolata</taxon>
        <taxon>Ciliophora</taxon>
        <taxon>Intramacronucleata</taxon>
        <taxon>Spirotrichea</taxon>
        <taxon>Hypotrichia</taxon>
        <taxon>Euplotida</taxon>
        <taxon>Euplotidae</taxon>
        <taxon>Euplotes</taxon>
    </lineage>
</organism>
<protein>
    <submittedName>
        <fullName evidence="2">Uncharacterized protein</fullName>
    </submittedName>
</protein>
<sequence length="206" mass="23411">MGTITTRKKGSNKYKQLPHENIMEENFEEDPLDSEIERGDQENHQNNSILKYKKAKLDSNKFENIVMDFMNPGSNYMNEEQLELLTSIKKNSFNNKILNKRAVGGSCSFRETYVNNKKSLSTINSKNFPLLNHNQAVFPKLRQNQMPSISGVHEDSTGISYSLSGSPKCYVSSIHQNYGRANHSRREGSKIVMKSSSGIKNLKNSK</sequence>
<accession>A0A7S3N1T0</accession>
<evidence type="ECO:0000256" key="1">
    <source>
        <dbReference type="SAM" id="MobiDB-lite"/>
    </source>
</evidence>
<evidence type="ECO:0000313" key="2">
    <source>
        <dbReference type="EMBL" id="CAE0341662.1"/>
    </source>
</evidence>
<feature type="compositionally biased region" description="Polar residues" evidence="1">
    <location>
        <begin position="194"/>
        <end position="206"/>
    </location>
</feature>
<feature type="compositionally biased region" description="Basic residues" evidence="1">
    <location>
        <begin position="1"/>
        <end position="12"/>
    </location>
</feature>
<name>A0A7S3N1T0_9SPIT</name>
<proteinExistence type="predicted"/>
<gene>
    <name evidence="2" type="ORF">EHAR0213_LOCUS569</name>
</gene>
<dbReference type="AlphaFoldDB" id="A0A7S3N1T0"/>